<dbReference type="Proteomes" id="UP000236732">
    <property type="component" value="Unassembled WGS sequence"/>
</dbReference>
<dbReference type="EMBL" id="FNVT01000001">
    <property type="protein sequence ID" value="SEF73087.1"/>
    <property type="molecule type" value="Genomic_DNA"/>
</dbReference>
<dbReference type="RefSeq" id="WP_103954048.1">
    <property type="nucleotide sequence ID" value="NZ_FNVT01000001.1"/>
</dbReference>
<protein>
    <submittedName>
        <fullName evidence="1">Uncharacterized protein</fullName>
    </submittedName>
</protein>
<reference evidence="1 2" key="1">
    <citation type="submission" date="2016-10" db="EMBL/GenBank/DDBJ databases">
        <authorList>
            <person name="de Groot N.N."/>
        </authorList>
    </citation>
    <scope>NUCLEOTIDE SEQUENCE [LARGE SCALE GENOMIC DNA]</scope>
    <source>
        <strain evidence="1 2">CGMCC 4.7037</strain>
    </source>
</reference>
<name>A0A1H5UFM5_9ACTN</name>
<evidence type="ECO:0000313" key="1">
    <source>
        <dbReference type="EMBL" id="SEF73087.1"/>
    </source>
</evidence>
<dbReference type="AlphaFoldDB" id="A0A1H5UFM5"/>
<organism evidence="1 2">
    <name type="scientific">Nonomuraea solani</name>
    <dbReference type="NCBI Taxonomy" id="1144553"/>
    <lineage>
        <taxon>Bacteria</taxon>
        <taxon>Bacillati</taxon>
        <taxon>Actinomycetota</taxon>
        <taxon>Actinomycetes</taxon>
        <taxon>Streptosporangiales</taxon>
        <taxon>Streptosporangiaceae</taxon>
        <taxon>Nonomuraea</taxon>
    </lineage>
</organism>
<accession>A0A1H5UFM5</accession>
<sequence length="317" mass="36368">MPNGDDSPRIVIDETSFDFREVPGDQLTEFLDTFNDVLMQLRQDGSPAYKPPYFENVQCTDGHELYEYLASEAGDEVDRDAKFRFYSLVQKCPEWDASVPVCDRMGIDGGEDREAWSIAYALTMVLQNRGVACLALGLRERRGFLPIRADVGCAEVFFFAENGELPAFWRSLFRLENVAEQEFFVLADRAFPNLIFHEDLTFRRFQGAYRDLREPVVVQLAVLNDHFLIVYADYLGNSRTMKMAMAEHGCDGLSPESPKTRSNAAAMRLRDIEYAGKIYRCEWHMKIRPNVERIHFAFGGDLEDRILIGIFVDHLTV</sequence>
<gene>
    <name evidence="1" type="ORF">SAMN05444920_101491</name>
</gene>
<evidence type="ECO:0000313" key="2">
    <source>
        <dbReference type="Proteomes" id="UP000236732"/>
    </source>
</evidence>
<dbReference type="OrthoDB" id="4185975at2"/>
<proteinExistence type="predicted"/>
<keyword evidence="2" id="KW-1185">Reference proteome</keyword>